<evidence type="ECO:0000256" key="3">
    <source>
        <dbReference type="ARBA" id="ARBA00012925"/>
    </source>
</evidence>
<evidence type="ECO:0000313" key="10">
    <source>
        <dbReference type="EMBL" id="CAK8674614.1"/>
    </source>
</evidence>
<keyword evidence="6 8" id="KW-0456">Lyase</keyword>
<keyword evidence="4 8" id="KW-0479">Metal-binding</keyword>
<dbReference type="SMART" id="SM01057">
    <property type="entry name" value="Carb_anhydrase"/>
    <property type="match status" value="1"/>
</dbReference>
<dbReference type="InterPro" id="IPR018338">
    <property type="entry name" value="Carbonic_anhydrase_a-class_CS"/>
</dbReference>
<dbReference type="PROSITE" id="PS51144">
    <property type="entry name" value="ALPHA_CA_2"/>
    <property type="match status" value="1"/>
</dbReference>
<dbReference type="InterPro" id="IPR023561">
    <property type="entry name" value="Carbonic_anhydrase_a-class"/>
</dbReference>
<evidence type="ECO:0000256" key="7">
    <source>
        <dbReference type="ARBA" id="ARBA00048348"/>
    </source>
</evidence>
<reference evidence="10 11" key="1">
    <citation type="submission" date="2024-02" db="EMBL/GenBank/DDBJ databases">
        <authorList>
            <person name="Daric V."/>
            <person name="Darras S."/>
        </authorList>
    </citation>
    <scope>NUCLEOTIDE SEQUENCE [LARGE SCALE GENOMIC DNA]</scope>
</reference>
<dbReference type="Proteomes" id="UP001642483">
    <property type="component" value="Unassembled WGS sequence"/>
</dbReference>
<feature type="signal peptide" evidence="8">
    <location>
        <begin position="1"/>
        <end position="21"/>
    </location>
</feature>
<keyword evidence="11" id="KW-1185">Reference proteome</keyword>
<evidence type="ECO:0000256" key="8">
    <source>
        <dbReference type="RuleBase" id="RU367011"/>
    </source>
</evidence>
<proteinExistence type="inferred from homology"/>
<evidence type="ECO:0000259" key="9">
    <source>
        <dbReference type="PROSITE" id="PS51144"/>
    </source>
</evidence>
<comment type="function">
    <text evidence="1 8">Reversible hydration of carbon dioxide.</text>
</comment>
<evidence type="ECO:0000256" key="4">
    <source>
        <dbReference type="ARBA" id="ARBA00022723"/>
    </source>
</evidence>
<dbReference type="PROSITE" id="PS00162">
    <property type="entry name" value="ALPHA_CA_1"/>
    <property type="match status" value="1"/>
</dbReference>
<comment type="similarity">
    <text evidence="2 8">Belongs to the alpha-carbonic anhydrase family.</text>
</comment>
<accession>A0ABP0F860</accession>
<feature type="domain" description="Alpha-carbonic anhydrase" evidence="9">
    <location>
        <begin position="20"/>
        <end position="280"/>
    </location>
</feature>
<keyword evidence="8" id="KW-0732">Signal</keyword>
<evidence type="ECO:0000256" key="2">
    <source>
        <dbReference type="ARBA" id="ARBA00010718"/>
    </source>
</evidence>
<organism evidence="10 11">
    <name type="scientific">Clavelina lepadiformis</name>
    <name type="common">Light-bulb sea squirt</name>
    <name type="synonym">Ascidia lepadiformis</name>
    <dbReference type="NCBI Taxonomy" id="159417"/>
    <lineage>
        <taxon>Eukaryota</taxon>
        <taxon>Metazoa</taxon>
        <taxon>Chordata</taxon>
        <taxon>Tunicata</taxon>
        <taxon>Ascidiacea</taxon>
        <taxon>Aplousobranchia</taxon>
        <taxon>Clavelinidae</taxon>
        <taxon>Clavelina</taxon>
    </lineage>
</organism>
<protein>
    <recommendedName>
        <fullName evidence="3 8">Carbonic anhydrase</fullName>
        <ecNumber evidence="3 8">4.2.1.1</ecNumber>
    </recommendedName>
</protein>
<dbReference type="PANTHER" id="PTHR18952:SF265">
    <property type="entry name" value="CARBONIC ANHYDRASE"/>
    <property type="match status" value="1"/>
</dbReference>
<dbReference type="SUPFAM" id="SSF51069">
    <property type="entry name" value="Carbonic anhydrase"/>
    <property type="match status" value="1"/>
</dbReference>
<evidence type="ECO:0000256" key="6">
    <source>
        <dbReference type="ARBA" id="ARBA00023239"/>
    </source>
</evidence>
<keyword evidence="5 8" id="KW-0862">Zinc</keyword>
<dbReference type="EC" id="4.2.1.1" evidence="3 8"/>
<evidence type="ECO:0000313" key="11">
    <source>
        <dbReference type="Proteomes" id="UP001642483"/>
    </source>
</evidence>
<dbReference type="PANTHER" id="PTHR18952">
    <property type="entry name" value="CARBONIC ANHYDRASE"/>
    <property type="match status" value="1"/>
</dbReference>
<dbReference type="CDD" id="cd00326">
    <property type="entry name" value="alpha_CA"/>
    <property type="match status" value="1"/>
</dbReference>
<feature type="chain" id="PRO_5044972300" description="Carbonic anhydrase" evidence="8">
    <location>
        <begin position="22"/>
        <end position="280"/>
    </location>
</feature>
<comment type="catalytic activity">
    <reaction evidence="7 8">
        <text>hydrogencarbonate + H(+) = CO2 + H2O</text>
        <dbReference type="Rhea" id="RHEA:10748"/>
        <dbReference type="ChEBI" id="CHEBI:15377"/>
        <dbReference type="ChEBI" id="CHEBI:15378"/>
        <dbReference type="ChEBI" id="CHEBI:16526"/>
        <dbReference type="ChEBI" id="CHEBI:17544"/>
        <dbReference type="EC" id="4.2.1.1"/>
    </reaction>
</comment>
<comment type="cofactor">
    <cofactor evidence="8">
        <name>Zn(2+)</name>
        <dbReference type="ChEBI" id="CHEBI:29105"/>
    </cofactor>
</comment>
<dbReference type="EMBL" id="CAWYQH010000013">
    <property type="protein sequence ID" value="CAK8674614.1"/>
    <property type="molecule type" value="Genomic_DNA"/>
</dbReference>
<evidence type="ECO:0000256" key="5">
    <source>
        <dbReference type="ARBA" id="ARBA00022833"/>
    </source>
</evidence>
<evidence type="ECO:0000256" key="1">
    <source>
        <dbReference type="ARBA" id="ARBA00002904"/>
    </source>
</evidence>
<dbReference type="InterPro" id="IPR036398">
    <property type="entry name" value="CA_dom_sf"/>
</dbReference>
<dbReference type="Pfam" id="PF00194">
    <property type="entry name" value="Carb_anhydrase"/>
    <property type="match status" value="1"/>
</dbReference>
<dbReference type="Gene3D" id="3.10.200.10">
    <property type="entry name" value="Alpha carbonic anhydrase"/>
    <property type="match status" value="1"/>
</dbReference>
<sequence length="280" mass="31784">MKTGFILSFLCLLLSLSVCDSWDYKFPETWSREYPACGGQTQSPINIVTSEAVPHQRLGNFTHSHLNKIPERMTLKNNGHTVQVDLTDGFIIADDRLLPGVFQAAQFHLHWARRNGKGSEHSVNGQRYWGEIHIVLYNTKYEDLGTAADKPDGLAVLGFFITDRVGSQNNGIGRIANIISGGRAQHKGETVDIRPFPISYLLQQTPMDTYYRYKGSLTTPPCYESVTWTVFSQPISIKKIQAKVFEAIVYENERGDPVKHIYDNYRPVQPLNKRTVNRHD</sequence>
<gene>
    <name evidence="10" type="ORF">CVLEPA_LOCUS4299</name>
</gene>
<name>A0ABP0F860_CLALP</name>
<comment type="caution">
    <text evidence="10">The sequence shown here is derived from an EMBL/GenBank/DDBJ whole genome shotgun (WGS) entry which is preliminary data.</text>
</comment>
<dbReference type="InterPro" id="IPR001148">
    <property type="entry name" value="CA_dom"/>
</dbReference>